<dbReference type="SMART" id="SM00855">
    <property type="entry name" value="PGAM"/>
    <property type="match status" value="1"/>
</dbReference>
<dbReference type="PROSITE" id="PS00175">
    <property type="entry name" value="PG_MUTASE"/>
    <property type="match status" value="1"/>
</dbReference>
<feature type="binding site" evidence="2">
    <location>
        <begin position="82"/>
        <end position="89"/>
    </location>
    <ligand>
        <name>substrate</name>
    </ligand>
</feature>
<dbReference type="Proteomes" id="UP000594263">
    <property type="component" value="Unplaced"/>
</dbReference>
<name>A0A7N0ZYV1_KALFE</name>
<dbReference type="InterPro" id="IPR029033">
    <property type="entry name" value="His_PPase_superfam"/>
</dbReference>
<evidence type="ECO:0000313" key="5">
    <source>
        <dbReference type="Proteomes" id="UP000594263"/>
    </source>
</evidence>
<dbReference type="InterPro" id="IPR001345">
    <property type="entry name" value="PG/BPGM_mutase_AS"/>
</dbReference>
<dbReference type="Gene3D" id="3.40.50.1240">
    <property type="entry name" value="Phosphoglycerate mutase-like"/>
    <property type="match status" value="1"/>
</dbReference>
<dbReference type="AlphaFoldDB" id="A0A7N0ZYV1"/>
<evidence type="ECO:0008006" key="6">
    <source>
        <dbReference type="Google" id="ProtNLM"/>
    </source>
</evidence>
<evidence type="ECO:0000313" key="4">
    <source>
        <dbReference type="EnsemblPlants" id="Kaladp0050s0172.1.v1.1"/>
    </source>
</evidence>
<dbReference type="OMA" id="QMKIQKA"/>
<dbReference type="CDD" id="cd07067">
    <property type="entry name" value="HP_PGM_like"/>
    <property type="match status" value="1"/>
</dbReference>
<dbReference type="InterPro" id="IPR052765">
    <property type="entry name" value="PGM-Related"/>
</dbReference>
<sequence>MAAVSLTLPRPVVSFSVSPATADKPVKCKFRVHCCKEVNGRPGVEFAGGNQNGSAGSPEKTTEREADVKRPPPRPRRIILVRHGESEGNVDETAYTKVPDPKIALTEKGHAEAEACGKRIRALIDKDGVVDWQVYFYVSPYRRTLETLRSLAKAFEKSRIAGVREEPRLREQDFGNFQDRETMKVQKAVRHLYGRFFYRFPNGESAADVYDRITGFRETLKADIDIGRFQPPGNRNPNMNIVIVSHGLTLRVFLMRWYKWTVEQFQGLHNIGNADMVVMERGYGGRYSLSMHHNEEELRKFGLTDDMLIDQDWQKYAKPGELNYDCMTTGPSYFTHFDDET</sequence>
<reference evidence="4" key="1">
    <citation type="submission" date="2021-01" db="UniProtKB">
        <authorList>
            <consortium name="EnsemblPlants"/>
        </authorList>
    </citation>
    <scope>IDENTIFICATION</scope>
</reference>
<evidence type="ECO:0000256" key="3">
    <source>
        <dbReference type="SAM" id="MobiDB-lite"/>
    </source>
</evidence>
<proteinExistence type="predicted"/>
<accession>A0A7N0ZYV1</accession>
<keyword evidence="5" id="KW-1185">Reference proteome</keyword>
<feature type="active site" description="Proton donor/acceptor" evidence="1">
    <location>
        <position position="171"/>
    </location>
</feature>
<evidence type="ECO:0000256" key="1">
    <source>
        <dbReference type="PIRSR" id="PIRSR613078-1"/>
    </source>
</evidence>
<feature type="compositionally biased region" description="Basic and acidic residues" evidence="3">
    <location>
        <begin position="60"/>
        <end position="70"/>
    </location>
</feature>
<protein>
    <recommendedName>
        <fullName evidence="6">Phosphoglycerate mutase-like protein AT74H</fullName>
    </recommendedName>
</protein>
<dbReference type="InterPro" id="IPR013078">
    <property type="entry name" value="His_Pase_superF_clade-1"/>
</dbReference>
<dbReference type="EnsemblPlants" id="Kaladp0050s0172.1.v1.1">
    <property type="protein sequence ID" value="Kaladp0050s0172.1.v1.1"/>
    <property type="gene ID" value="Kaladp0050s0172.v1.1"/>
</dbReference>
<organism evidence="4 5">
    <name type="scientific">Kalanchoe fedtschenkoi</name>
    <name type="common">Lavender scallops</name>
    <name type="synonym">South American air plant</name>
    <dbReference type="NCBI Taxonomy" id="63787"/>
    <lineage>
        <taxon>Eukaryota</taxon>
        <taxon>Viridiplantae</taxon>
        <taxon>Streptophyta</taxon>
        <taxon>Embryophyta</taxon>
        <taxon>Tracheophyta</taxon>
        <taxon>Spermatophyta</taxon>
        <taxon>Magnoliopsida</taxon>
        <taxon>eudicotyledons</taxon>
        <taxon>Gunneridae</taxon>
        <taxon>Pentapetalae</taxon>
        <taxon>Saxifragales</taxon>
        <taxon>Crassulaceae</taxon>
        <taxon>Kalanchoe</taxon>
    </lineage>
</organism>
<dbReference type="GO" id="GO:0003824">
    <property type="term" value="F:catalytic activity"/>
    <property type="evidence" value="ECO:0007669"/>
    <property type="project" value="InterPro"/>
</dbReference>
<feature type="region of interest" description="Disordered" evidence="3">
    <location>
        <begin position="43"/>
        <end position="74"/>
    </location>
</feature>
<evidence type="ECO:0000256" key="2">
    <source>
        <dbReference type="PIRSR" id="PIRSR613078-2"/>
    </source>
</evidence>
<feature type="binding site" evidence="2">
    <location>
        <position position="143"/>
    </location>
    <ligand>
        <name>substrate</name>
    </ligand>
</feature>
<dbReference type="PANTHER" id="PTHR46192">
    <property type="entry name" value="BROAD-RANGE ACID PHOSPHATASE DET1"/>
    <property type="match status" value="1"/>
</dbReference>
<feature type="active site" description="Tele-phosphohistidine intermediate" evidence="1">
    <location>
        <position position="83"/>
    </location>
</feature>
<dbReference type="SUPFAM" id="SSF53254">
    <property type="entry name" value="Phosphoglycerate mutase-like"/>
    <property type="match status" value="1"/>
</dbReference>
<dbReference type="Gramene" id="Kaladp0050s0172.1.v1.1">
    <property type="protein sequence ID" value="Kaladp0050s0172.1.v1.1"/>
    <property type="gene ID" value="Kaladp0050s0172.v1.1"/>
</dbReference>
<dbReference type="Pfam" id="PF00300">
    <property type="entry name" value="His_Phos_1"/>
    <property type="match status" value="1"/>
</dbReference>